<dbReference type="VEuPathDB" id="VectorBase:RSAN_043113"/>
<keyword evidence="3" id="KW-1185">Reference proteome</keyword>
<dbReference type="PROSITE" id="PS51257">
    <property type="entry name" value="PROKAR_LIPOPROTEIN"/>
    <property type="match status" value="1"/>
</dbReference>
<evidence type="ECO:0000313" key="2">
    <source>
        <dbReference type="EMBL" id="KAH7931499.1"/>
    </source>
</evidence>
<accession>A0A9D4PB66</accession>
<sequence length="107" mass="11318">MTAPPPRVSSQQPLLQMVTAGCPAVRIKTEPKSPVMLHHSAALFFHGSHDASLDEPPHAKVNSDNIPRFHGNSGSSASRYGNNSSNDRSPPATMPVAVAAPTTASHW</sequence>
<protein>
    <submittedName>
        <fullName evidence="2">Uncharacterized protein</fullName>
    </submittedName>
</protein>
<feature type="compositionally biased region" description="Polar residues" evidence="1">
    <location>
        <begin position="72"/>
        <end position="88"/>
    </location>
</feature>
<gene>
    <name evidence="2" type="ORF">HPB52_025633</name>
</gene>
<proteinExistence type="predicted"/>
<reference evidence="2" key="2">
    <citation type="submission" date="2021-09" db="EMBL/GenBank/DDBJ databases">
        <authorList>
            <person name="Jia N."/>
            <person name="Wang J."/>
            <person name="Shi W."/>
            <person name="Du L."/>
            <person name="Sun Y."/>
            <person name="Zhan W."/>
            <person name="Jiang J."/>
            <person name="Wang Q."/>
            <person name="Zhang B."/>
            <person name="Ji P."/>
            <person name="Sakyi L.B."/>
            <person name="Cui X."/>
            <person name="Yuan T."/>
            <person name="Jiang B."/>
            <person name="Yang W."/>
            <person name="Lam T.T.-Y."/>
            <person name="Chang Q."/>
            <person name="Ding S."/>
            <person name="Wang X."/>
            <person name="Zhu J."/>
            <person name="Ruan X."/>
            <person name="Zhao L."/>
            <person name="Wei J."/>
            <person name="Que T."/>
            <person name="Du C."/>
            <person name="Cheng J."/>
            <person name="Dai P."/>
            <person name="Han X."/>
            <person name="Huang E."/>
            <person name="Gao Y."/>
            <person name="Liu J."/>
            <person name="Shao H."/>
            <person name="Ye R."/>
            <person name="Li L."/>
            <person name="Wei W."/>
            <person name="Wang X."/>
            <person name="Wang C."/>
            <person name="Huo Q."/>
            <person name="Li W."/>
            <person name="Guo W."/>
            <person name="Chen H."/>
            <person name="Chen S."/>
            <person name="Zhou L."/>
            <person name="Zhou L."/>
            <person name="Ni X."/>
            <person name="Tian J."/>
            <person name="Zhou Y."/>
            <person name="Sheng Y."/>
            <person name="Liu T."/>
            <person name="Pan Y."/>
            <person name="Xia L."/>
            <person name="Li J."/>
            <person name="Zhao F."/>
            <person name="Cao W."/>
        </authorList>
    </citation>
    <scope>NUCLEOTIDE SEQUENCE</scope>
    <source>
        <strain evidence="2">Rsan-2018</strain>
        <tissue evidence="2">Larvae</tissue>
    </source>
</reference>
<feature type="region of interest" description="Disordered" evidence="1">
    <location>
        <begin position="48"/>
        <end position="107"/>
    </location>
</feature>
<dbReference type="Proteomes" id="UP000821837">
    <property type="component" value="Unassembled WGS sequence"/>
</dbReference>
<name>A0A9D4PB66_RHISA</name>
<evidence type="ECO:0000313" key="3">
    <source>
        <dbReference type="Proteomes" id="UP000821837"/>
    </source>
</evidence>
<organism evidence="2 3">
    <name type="scientific">Rhipicephalus sanguineus</name>
    <name type="common">Brown dog tick</name>
    <name type="synonym">Ixodes sanguineus</name>
    <dbReference type="NCBI Taxonomy" id="34632"/>
    <lineage>
        <taxon>Eukaryota</taxon>
        <taxon>Metazoa</taxon>
        <taxon>Ecdysozoa</taxon>
        <taxon>Arthropoda</taxon>
        <taxon>Chelicerata</taxon>
        <taxon>Arachnida</taxon>
        <taxon>Acari</taxon>
        <taxon>Parasitiformes</taxon>
        <taxon>Ixodida</taxon>
        <taxon>Ixodoidea</taxon>
        <taxon>Ixodidae</taxon>
        <taxon>Rhipicephalinae</taxon>
        <taxon>Rhipicephalus</taxon>
        <taxon>Rhipicephalus</taxon>
    </lineage>
</organism>
<feature type="compositionally biased region" description="Basic and acidic residues" evidence="1">
    <location>
        <begin position="48"/>
        <end position="58"/>
    </location>
</feature>
<feature type="compositionally biased region" description="Low complexity" evidence="1">
    <location>
        <begin position="90"/>
        <end position="107"/>
    </location>
</feature>
<reference evidence="2" key="1">
    <citation type="journal article" date="2020" name="Cell">
        <title>Large-Scale Comparative Analyses of Tick Genomes Elucidate Their Genetic Diversity and Vector Capacities.</title>
        <authorList>
            <consortium name="Tick Genome and Microbiome Consortium (TIGMIC)"/>
            <person name="Jia N."/>
            <person name="Wang J."/>
            <person name="Shi W."/>
            <person name="Du L."/>
            <person name="Sun Y."/>
            <person name="Zhan W."/>
            <person name="Jiang J.F."/>
            <person name="Wang Q."/>
            <person name="Zhang B."/>
            <person name="Ji P."/>
            <person name="Bell-Sakyi L."/>
            <person name="Cui X.M."/>
            <person name="Yuan T.T."/>
            <person name="Jiang B.G."/>
            <person name="Yang W.F."/>
            <person name="Lam T.T."/>
            <person name="Chang Q.C."/>
            <person name="Ding S.J."/>
            <person name="Wang X.J."/>
            <person name="Zhu J.G."/>
            <person name="Ruan X.D."/>
            <person name="Zhao L."/>
            <person name="Wei J.T."/>
            <person name="Ye R.Z."/>
            <person name="Que T.C."/>
            <person name="Du C.H."/>
            <person name="Zhou Y.H."/>
            <person name="Cheng J.X."/>
            <person name="Dai P.F."/>
            <person name="Guo W.B."/>
            <person name="Han X.H."/>
            <person name="Huang E.J."/>
            <person name="Li L.F."/>
            <person name="Wei W."/>
            <person name="Gao Y.C."/>
            <person name="Liu J.Z."/>
            <person name="Shao H.Z."/>
            <person name="Wang X."/>
            <person name="Wang C.C."/>
            <person name="Yang T.C."/>
            <person name="Huo Q.B."/>
            <person name="Li W."/>
            <person name="Chen H.Y."/>
            <person name="Chen S.E."/>
            <person name="Zhou L.G."/>
            <person name="Ni X.B."/>
            <person name="Tian J.H."/>
            <person name="Sheng Y."/>
            <person name="Liu T."/>
            <person name="Pan Y.S."/>
            <person name="Xia L.Y."/>
            <person name="Li J."/>
            <person name="Zhao F."/>
            <person name="Cao W.C."/>
        </authorList>
    </citation>
    <scope>NUCLEOTIDE SEQUENCE</scope>
    <source>
        <strain evidence="2">Rsan-2018</strain>
    </source>
</reference>
<dbReference type="EMBL" id="JABSTV010002272">
    <property type="protein sequence ID" value="KAH7931499.1"/>
    <property type="molecule type" value="Genomic_DNA"/>
</dbReference>
<dbReference type="AlphaFoldDB" id="A0A9D4PB66"/>
<comment type="caution">
    <text evidence="2">The sequence shown here is derived from an EMBL/GenBank/DDBJ whole genome shotgun (WGS) entry which is preliminary data.</text>
</comment>
<evidence type="ECO:0000256" key="1">
    <source>
        <dbReference type="SAM" id="MobiDB-lite"/>
    </source>
</evidence>